<dbReference type="PROSITE" id="PS50075">
    <property type="entry name" value="CARRIER"/>
    <property type="match status" value="1"/>
</dbReference>
<dbReference type="InterPro" id="IPR010080">
    <property type="entry name" value="Thioester_reductase-like_dom"/>
</dbReference>
<dbReference type="SMART" id="SM00823">
    <property type="entry name" value="PKS_PP"/>
    <property type="match status" value="1"/>
</dbReference>
<dbReference type="Pfam" id="PF00550">
    <property type="entry name" value="PP-binding"/>
    <property type="match status" value="1"/>
</dbReference>
<protein>
    <submittedName>
        <fullName evidence="6">Carboxylic acid reductase</fullName>
        <ecNumber evidence="6">1.2.1.-</ecNumber>
    </submittedName>
</protein>
<dbReference type="SUPFAM" id="SSF51735">
    <property type="entry name" value="NAD(P)-binding Rossmann-fold domains"/>
    <property type="match status" value="1"/>
</dbReference>
<evidence type="ECO:0000256" key="3">
    <source>
        <dbReference type="ARBA" id="ARBA00022741"/>
    </source>
</evidence>
<dbReference type="NCBIfam" id="NF041592">
    <property type="entry name" value="carboxyl_red"/>
    <property type="match status" value="1"/>
</dbReference>
<keyword evidence="2" id="KW-0597">Phosphoprotein</keyword>
<dbReference type="Gene3D" id="3.40.50.720">
    <property type="entry name" value="NAD(P)-binding Rossmann-like Domain"/>
    <property type="match status" value="1"/>
</dbReference>
<accession>A0ABV3VAG8</accession>
<dbReference type="SUPFAM" id="SSF56801">
    <property type="entry name" value="Acetyl-CoA synthetase-like"/>
    <property type="match status" value="1"/>
</dbReference>
<dbReference type="InterPro" id="IPR013120">
    <property type="entry name" value="FAR_NAD-bd"/>
</dbReference>
<sequence>MPDPRSVCGRALRPDLTAEMAGRAAELYAADRQFRSAVPLPEVSAAVRQDGLGLAGIIAAVMTGYADRPALGRCTGSGLHTISYRDLWQRINAIAADWRTHPRFPIWPGEFVCTAGFAGIDYLTVDLACALTGAVTVPVQYGAPPERLAQVLAETRASVLAVSSDQLPTAVEAACTAPELRRLIVFDHHPHIDVALDPSGTSLPVLVESLDDVIARGLELSDAAWPQPALPPADPDRLVGLSYTSGSTGQPKAAMYTERMVAGTWRNPVAIPVISYNYMPMSHYGGKALVLTTLASGGTAYFAAAPDMSTMFDDIAQVRPTVLPLVPRVSELIYSRYQRDCSRRCTPGSDPATVREQVMTDLRDNVLGGRLLLAASGSAPLSAELASFIESCLHVHLAIGYGTTETGNVLNDGRVVRPPVIDYKLIDVPELGYFSTDRPHPRGELLVKSDILSPGYYHREDATDTAFDAEGYYRTGDIMAEIGPDHLAFVDRRSNVIKLSQGEFVALSQLESVFVASPYVRQIFVHGSSRHAFLLAVVVPESAPGQPPAGKAAILASIRAIARDNGLRPYEVPRDILIEPRPFSVDNGLLTATAKPARPALNAHYGDQLEQVYAAIADRQATELAVLRRDAANSPVLDTVRRAVTAALGTDSIDADTVLSDAGADSLAALTLANLLSDIFDVPVPTAAVLDPTRSLTGIAALIEGQRHAGRRPAYTAVHDPGATVVHANDLTLERLIGPRTAAREPNTTPADGPPGTVLLTGANGFLGQLLCGQWLRRLAPTGGRVICLIRGADNADARQRLKTELGEPTECRLEVLAGDLAGVQLGLDAATWSRLAATVDLIVHAGALVNHLLPYPDLFGPNVVGTAGLIRLALTGKSKRFAFVSTAAAGTTDDGRALPEDADVRVGCPARTRTAAPANGYVISKWAGEVLLRRAHDTHGLSVQVFRPGMILAHSRFRDHLNIGDVFTRLLLSLASTGIAPQSFYRQPAHRAHYDGLPVDFVAAAIVGLAAEPEPAGGFATYNVVNDHDDAISLDVVVDWLTAAGHPITRIESHREWVARFETAMRALPARQRRHCVLPLMAAFAEPAEAVAGSAFPARRFRHGLLAIGGSLAIPHLTPDLVQGYLPALRRRGLL</sequence>
<comment type="caution">
    <text evidence="6">The sequence shown here is derived from an EMBL/GenBank/DDBJ whole genome shotgun (WGS) entry which is preliminary data.</text>
</comment>
<keyword evidence="3" id="KW-0547">Nucleotide-binding</keyword>
<dbReference type="EC" id="1.2.1.-" evidence="6"/>
<dbReference type="InterPro" id="IPR000873">
    <property type="entry name" value="AMP-dep_synth/lig_dom"/>
</dbReference>
<keyword evidence="6" id="KW-0560">Oxidoreductase</keyword>
<keyword evidence="4" id="KW-0067">ATP-binding</keyword>
<dbReference type="Proteomes" id="UP001558474">
    <property type="component" value="Unassembled WGS sequence"/>
</dbReference>
<gene>
    <name evidence="6" type="primary">car</name>
    <name evidence="6" type="ORF">ABFW12_09270</name>
</gene>
<reference evidence="6 7" key="1">
    <citation type="submission" date="2024-04" db="EMBL/GenBank/DDBJ databases">
        <title>Genomic Markers of Mycobacteria.</title>
        <authorList>
            <person name="Soliman M.S."/>
            <person name="Elkholy A."/>
            <person name="Soliman N.S."/>
            <person name="Abbas A."/>
            <person name="Khayrat S."/>
            <person name="Shawky S."/>
        </authorList>
    </citation>
    <scope>NUCLEOTIDE SEQUENCE [LARGE SCALE GENOMIC DNA]</scope>
    <source>
        <strain evidence="6 7">Egy-CU-AM5</strain>
    </source>
</reference>
<dbReference type="EMBL" id="JBDLOU010000014">
    <property type="protein sequence ID" value="MEX3738426.1"/>
    <property type="molecule type" value="Genomic_DNA"/>
</dbReference>
<evidence type="ECO:0000256" key="1">
    <source>
        <dbReference type="ARBA" id="ARBA00022450"/>
    </source>
</evidence>
<dbReference type="GO" id="GO:0016491">
    <property type="term" value="F:oxidoreductase activity"/>
    <property type="evidence" value="ECO:0007669"/>
    <property type="project" value="UniProtKB-KW"/>
</dbReference>
<dbReference type="Pfam" id="PF07993">
    <property type="entry name" value="NAD_binding_4"/>
    <property type="match status" value="1"/>
</dbReference>
<dbReference type="InterPro" id="IPR042099">
    <property type="entry name" value="ANL_N_sf"/>
</dbReference>
<dbReference type="InterPro" id="IPR036736">
    <property type="entry name" value="ACP-like_sf"/>
</dbReference>
<organism evidence="6 7">
    <name type="scientific">Mycolicibacterium porcinum</name>
    <dbReference type="NCBI Taxonomy" id="39693"/>
    <lineage>
        <taxon>Bacteria</taxon>
        <taxon>Bacillati</taxon>
        <taxon>Actinomycetota</taxon>
        <taxon>Actinomycetes</taxon>
        <taxon>Mycobacteriales</taxon>
        <taxon>Mycobacteriaceae</taxon>
        <taxon>Mycolicibacterium</taxon>
    </lineage>
</organism>
<dbReference type="InterPro" id="IPR020806">
    <property type="entry name" value="PKS_PP-bd"/>
</dbReference>
<evidence type="ECO:0000256" key="4">
    <source>
        <dbReference type="ARBA" id="ARBA00022840"/>
    </source>
</evidence>
<dbReference type="NCBIfam" id="TIGR01746">
    <property type="entry name" value="Thioester-redct"/>
    <property type="match status" value="1"/>
</dbReference>
<evidence type="ECO:0000256" key="2">
    <source>
        <dbReference type="ARBA" id="ARBA00022553"/>
    </source>
</evidence>
<evidence type="ECO:0000313" key="6">
    <source>
        <dbReference type="EMBL" id="MEX3738426.1"/>
    </source>
</evidence>
<dbReference type="InterPro" id="IPR009081">
    <property type="entry name" value="PP-bd_ACP"/>
</dbReference>
<dbReference type="InterPro" id="IPR046407">
    <property type="entry name" value="CAR"/>
</dbReference>
<dbReference type="PANTHER" id="PTHR43272:SF33">
    <property type="entry name" value="AMP-BINDING DOMAIN-CONTAINING PROTEIN-RELATED"/>
    <property type="match status" value="1"/>
</dbReference>
<dbReference type="InterPro" id="IPR036291">
    <property type="entry name" value="NAD(P)-bd_dom_sf"/>
</dbReference>
<dbReference type="InterPro" id="IPR006162">
    <property type="entry name" value="Ppantetheine_attach_site"/>
</dbReference>
<dbReference type="PROSITE" id="PS00012">
    <property type="entry name" value="PHOSPHOPANTETHEINE"/>
    <property type="match status" value="1"/>
</dbReference>
<dbReference type="PROSITE" id="PS00455">
    <property type="entry name" value="AMP_BINDING"/>
    <property type="match status" value="1"/>
</dbReference>
<dbReference type="Gene3D" id="1.10.1200.10">
    <property type="entry name" value="ACP-like"/>
    <property type="match status" value="1"/>
</dbReference>
<dbReference type="CDD" id="cd05235">
    <property type="entry name" value="SDR_e1"/>
    <property type="match status" value="1"/>
</dbReference>
<keyword evidence="7" id="KW-1185">Reference proteome</keyword>
<feature type="domain" description="Carrier" evidence="5">
    <location>
        <begin position="631"/>
        <end position="707"/>
    </location>
</feature>
<dbReference type="PANTHER" id="PTHR43272">
    <property type="entry name" value="LONG-CHAIN-FATTY-ACID--COA LIGASE"/>
    <property type="match status" value="1"/>
</dbReference>
<dbReference type="InterPro" id="IPR020845">
    <property type="entry name" value="AMP-binding_CS"/>
</dbReference>
<evidence type="ECO:0000259" key="5">
    <source>
        <dbReference type="PROSITE" id="PS50075"/>
    </source>
</evidence>
<evidence type="ECO:0000313" key="7">
    <source>
        <dbReference type="Proteomes" id="UP001558474"/>
    </source>
</evidence>
<dbReference type="Gene3D" id="3.40.50.12780">
    <property type="entry name" value="N-terminal domain of ligase-like"/>
    <property type="match status" value="1"/>
</dbReference>
<dbReference type="Pfam" id="PF00501">
    <property type="entry name" value="AMP-binding"/>
    <property type="match status" value="1"/>
</dbReference>
<dbReference type="SUPFAM" id="SSF47336">
    <property type="entry name" value="ACP-like"/>
    <property type="match status" value="1"/>
</dbReference>
<name>A0ABV3VAG8_9MYCO</name>
<proteinExistence type="predicted"/>
<dbReference type="RefSeq" id="WP_368572843.1">
    <property type="nucleotide sequence ID" value="NZ_JBDLOU010000014.1"/>
</dbReference>
<keyword evidence="1" id="KW-0596">Phosphopantetheine</keyword>